<dbReference type="EMBL" id="CP017111">
    <property type="protein sequence ID" value="AOO64388.1"/>
    <property type="molecule type" value="Genomic_DNA"/>
</dbReference>
<evidence type="ECO:0000313" key="1">
    <source>
        <dbReference type="EMBL" id="AOO64388.1"/>
    </source>
</evidence>
<dbReference type="Proteomes" id="UP000094609">
    <property type="component" value="Chromosome"/>
</dbReference>
<keyword evidence="2" id="KW-1185">Reference proteome</keyword>
<gene>
    <name evidence="1" type="ORF">SHALO_0599</name>
</gene>
<sequence>MALSDIDMNDIKKLDEVGLPTLVYQIMYYEIAKLNLLNQGLDISLNTKTGDGGSDGEFNNFNKPIPVNHLFLPNSNVVFQFKATEIGDKPWFEHEILKSDKTDLKPKLKELIQSGYTYLLITNKTDLPAIRFEEKERVLKEVFGSKGYQNVSVKIFGLTKLTEWASSIPQIYLSRNLHTKYFESFHFYEREINQFSDDVKYINDKKREASIAQIREEIDRTLTSQSSSFIRVEGFSGIGKTRFIYETLNDEKYKNFVLYVQSYNDSILNDLQVFCKKLPDNSQELVIFVIDECPYDNHVKIYRHLKTYPNLVVITIDQVLSTQDKIHCQDEKRIMLEGLEEAETVKLIQEVNHLLNDDLAKKIAYYTEGYPRLAYFMAESFDIEKGDTNNPDFKSELLDNILSKITDKAEDIKILQAISIFKMFPNTNEFQPYKKIVFEHLGIDHASASITIKSFIKKGIVREAGRFLYISPRPISIHLFNQFIEINDYNFIDKLFQKLNNEGLMNGFFEKLQGVQFDTSQHKDLLFQILSKLTYEQISDGFGSKIFYTLCLKDRKYSIGILKKLLEDKTKENLLKLEYGRRYLVHALEELIAFKDTFEDSVKILFQLARAENESWSNNSKGIFTETFQWILGGTEVNIVKRLELLKSLYQEFTSDEDRLILLEALETSYPKHNYMATHKNNSTFPENIPENYYPTTQDEIDAYFEKLKELIKFAYENSSINLQSKILNDLLHSSRMMMQYNQINIWLLEFIEKLLSAYPYLKSLLFEEISMILKYDKDEKLSKAIIKRLKSLYNKFTDTTDIKEAKELFFQTERYRYISEEAFEKHCKVIAQDIWVNRNYTGLLAKSTSNVFDLGKELAKIDIEGNLYEDILNLIPTLTKNSNNRFILAYLFNSPIDTDNYHLMFDDIYTKLNNKSMMLDFIHYSKPTEVSIKYLYMLLEKKEIESRLLENLTFGFWLRDLAKHEFVNFIDRLNSCIDNKCDSFILCMQYVNHQKDKELIEKYTKYYLEHKIFNCISLHKLHHDIDEMIDSYFINELELDDGLLSHIWEAILSEFDNEGKFEDRGFHSIYKIIQKYPEFFWEKIKNRLDELKPRTYPLYSRFIDFMQGGYLSRWFNHSIFSYINPDNVISWLKTTNYKKAKYIVADSLNIDFESDTLPDIVIKLLTEFPNDEDLYSSIQTRSESWSGSYVPVANEKISNITSMLKLYENNESVVEFLKWVKKGFEYKRDREQIRDEESRLLH</sequence>
<accession>A0A1D7TH77</accession>
<dbReference type="RefSeq" id="WP_069477320.1">
    <property type="nucleotide sequence ID" value="NZ_CP017111.1"/>
</dbReference>
<protein>
    <submittedName>
        <fullName evidence="1">Uncharacterized protein</fullName>
    </submittedName>
</protein>
<proteinExistence type="predicted"/>
<organism evidence="1 2">
    <name type="scientific">Sulfurospirillum halorespirans DSM 13726</name>
    <dbReference type="NCBI Taxonomy" id="1193502"/>
    <lineage>
        <taxon>Bacteria</taxon>
        <taxon>Pseudomonadati</taxon>
        <taxon>Campylobacterota</taxon>
        <taxon>Epsilonproteobacteria</taxon>
        <taxon>Campylobacterales</taxon>
        <taxon>Sulfurospirillaceae</taxon>
        <taxon>Sulfurospirillum</taxon>
    </lineage>
</organism>
<name>A0A1D7TH77_9BACT</name>
<dbReference type="SUPFAM" id="SSF52540">
    <property type="entry name" value="P-loop containing nucleoside triphosphate hydrolases"/>
    <property type="match status" value="1"/>
</dbReference>
<evidence type="ECO:0000313" key="2">
    <source>
        <dbReference type="Proteomes" id="UP000094609"/>
    </source>
</evidence>
<dbReference type="InterPro" id="IPR027417">
    <property type="entry name" value="P-loop_NTPase"/>
</dbReference>
<dbReference type="KEGG" id="shal:SHALO_0599"/>
<dbReference type="AlphaFoldDB" id="A0A1D7TH77"/>
<dbReference type="STRING" id="1193502.SHALO_0599"/>
<reference evidence="2" key="1">
    <citation type="submission" date="2016-08" db="EMBL/GenBank/DDBJ databases">
        <title>Complete genome sequence of the organohalide-respiring Epsilonproteobacterium Sulfurospirillum halorespirans.</title>
        <authorList>
            <person name="Goris T."/>
            <person name="Zimmermann J."/>
            <person name="Schenz B."/>
            <person name="Lemos M."/>
            <person name="Hackermueller J."/>
            <person name="Diekert G."/>
        </authorList>
    </citation>
    <scope>NUCLEOTIDE SEQUENCE [LARGE SCALE GENOMIC DNA]</scope>
    <source>
        <strain>DSM 13726</strain>
        <strain evidence="2">PCE-M2</strain>
    </source>
</reference>